<evidence type="ECO:0000259" key="9">
    <source>
        <dbReference type="PROSITE" id="PS50983"/>
    </source>
</evidence>
<gene>
    <name evidence="10" type="ORF">ACFO1S_13825</name>
</gene>
<keyword evidence="6" id="KW-0238">DNA-binding</keyword>
<evidence type="ECO:0000256" key="6">
    <source>
        <dbReference type="ARBA" id="ARBA00023125"/>
    </source>
</evidence>
<dbReference type="SUPFAM" id="SSF51215">
    <property type="entry name" value="Regulatory protein AraC"/>
    <property type="match status" value="1"/>
</dbReference>
<dbReference type="PANTHER" id="PTHR30532">
    <property type="entry name" value="IRON III DICITRATE-BINDING PERIPLASMIC PROTEIN"/>
    <property type="match status" value="1"/>
</dbReference>
<dbReference type="SMART" id="SM00342">
    <property type="entry name" value="HTH_ARAC"/>
    <property type="match status" value="1"/>
</dbReference>
<keyword evidence="4" id="KW-0732">Signal</keyword>
<evidence type="ECO:0000256" key="5">
    <source>
        <dbReference type="ARBA" id="ARBA00023015"/>
    </source>
</evidence>
<dbReference type="Gene3D" id="1.10.10.60">
    <property type="entry name" value="Homeodomain-like"/>
    <property type="match status" value="2"/>
</dbReference>
<name>A0ABV8SC02_9BACL</name>
<dbReference type="EMBL" id="JBHSED010000025">
    <property type="protein sequence ID" value="MFC4304502.1"/>
    <property type="molecule type" value="Genomic_DNA"/>
</dbReference>
<evidence type="ECO:0000256" key="3">
    <source>
        <dbReference type="ARBA" id="ARBA00022448"/>
    </source>
</evidence>
<dbReference type="InterPro" id="IPR003313">
    <property type="entry name" value="AraC-bd"/>
</dbReference>
<dbReference type="Pfam" id="PF02311">
    <property type="entry name" value="AraC_binding"/>
    <property type="match status" value="1"/>
</dbReference>
<dbReference type="Pfam" id="PF12833">
    <property type="entry name" value="HTH_18"/>
    <property type="match status" value="1"/>
</dbReference>
<comment type="subcellular location">
    <subcellularLocation>
        <location evidence="1">Cell envelope</location>
    </subcellularLocation>
</comment>
<keyword evidence="7" id="KW-0804">Transcription</keyword>
<evidence type="ECO:0000313" key="11">
    <source>
        <dbReference type="Proteomes" id="UP001595755"/>
    </source>
</evidence>
<evidence type="ECO:0000256" key="7">
    <source>
        <dbReference type="ARBA" id="ARBA00023163"/>
    </source>
</evidence>
<reference evidence="11" key="1">
    <citation type="journal article" date="2019" name="Int. J. Syst. Evol. Microbiol.">
        <title>The Global Catalogue of Microorganisms (GCM) 10K type strain sequencing project: providing services to taxonomists for standard genome sequencing and annotation.</title>
        <authorList>
            <consortium name="The Broad Institute Genomics Platform"/>
            <consortium name="The Broad Institute Genome Sequencing Center for Infectious Disease"/>
            <person name="Wu L."/>
            <person name="Ma J."/>
        </authorList>
    </citation>
    <scope>NUCLEOTIDE SEQUENCE [LARGE SCALE GENOMIC DNA]</scope>
    <source>
        <strain evidence="11">CGMCC 4.1641</strain>
    </source>
</reference>
<feature type="domain" description="Fe/B12 periplasmic-binding" evidence="9">
    <location>
        <begin position="278"/>
        <end position="542"/>
    </location>
</feature>
<proteinExistence type="inferred from homology"/>
<dbReference type="Pfam" id="PF01497">
    <property type="entry name" value="Peripla_BP_2"/>
    <property type="match status" value="1"/>
</dbReference>
<evidence type="ECO:0000256" key="4">
    <source>
        <dbReference type="ARBA" id="ARBA00022729"/>
    </source>
</evidence>
<dbReference type="SUPFAM" id="SSF53807">
    <property type="entry name" value="Helical backbone' metal receptor"/>
    <property type="match status" value="1"/>
</dbReference>
<evidence type="ECO:0000256" key="1">
    <source>
        <dbReference type="ARBA" id="ARBA00004196"/>
    </source>
</evidence>
<accession>A0ABV8SC02</accession>
<dbReference type="PROSITE" id="PS50983">
    <property type="entry name" value="FE_B12_PBP"/>
    <property type="match status" value="1"/>
</dbReference>
<dbReference type="RefSeq" id="WP_204605978.1">
    <property type="nucleotide sequence ID" value="NZ_JBHSED010000025.1"/>
</dbReference>
<comment type="similarity">
    <text evidence="2">Belongs to the bacterial solute-binding protein 8 family.</text>
</comment>
<dbReference type="InterPro" id="IPR009057">
    <property type="entry name" value="Homeodomain-like_sf"/>
</dbReference>
<evidence type="ECO:0000259" key="8">
    <source>
        <dbReference type="PROSITE" id="PS01124"/>
    </source>
</evidence>
<dbReference type="InterPro" id="IPR037923">
    <property type="entry name" value="HTH-like"/>
</dbReference>
<evidence type="ECO:0000256" key="2">
    <source>
        <dbReference type="ARBA" id="ARBA00008814"/>
    </source>
</evidence>
<dbReference type="SUPFAM" id="SSF46689">
    <property type="entry name" value="Homeodomain-like"/>
    <property type="match status" value="2"/>
</dbReference>
<dbReference type="Gene3D" id="3.40.50.1980">
    <property type="entry name" value="Nitrogenase molybdenum iron protein domain"/>
    <property type="match status" value="2"/>
</dbReference>
<keyword evidence="3" id="KW-0813">Transport</keyword>
<dbReference type="PANTHER" id="PTHR30532:SF26">
    <property type="entry name" value="IRON(3+)-HYDROXAMATE-BINDING PROTEIN FHUD"/>
    <property type="match status" value="1"/>
</dbReference>
<feature type="domain" description="HTH araC/xylS-type" evidence="8">
    <location>
        <begin position="176"/>
        <end position="274"/>
    </location>
</feature>
<dbReference type="InterPro" id="IPR018060">
    <property type="entry name" value="HTH_AraC"/>
</dbReference>
<dbReference type="InterPro" id="IPR002491">
    <property type="entry name" value="ABC_transptr_periplasmic_BD"/>
</dbReference>
<dbReference type="InterPro" id="IPR018062">
    <property type="entry name" value="HTH_AraC-typ_CS"/>
</dbReference>
<keyword evidence="5" id="KW-0805">Transcription regulation</keyword>
<dbReference type="PROSITE" id="PS01124">
    <property type="entry name" value="HTH_ARAC_FAMILY_2"/>
    <property type="match status" value="1"/>
</dbReference>
<sequence>MSTGMRLPFRSCLFSLTEIKLESLLPSARMDKQMAEAYTLLGIEQGTGILMLDGKRYRLGKAAGFLIHPSSVYELEADEGGELECYLAIFRVQRVVGVEGNDGHPVELSPAFPLAGKLNIQPLGQWLKQLRALYANRVQEQELDAFKQHIRLQELLYYLFSRNAQASSDQPYAAISRTLDALHADITQPITVEQLARMANLGVRQYTYLFKELTGLTPSEYVAKLRIDQAKKQLLFTSDSLNAIARQVGFHDVYYFSRRFKQLVGQSPKHYVDERRRELRVVALYYGGILMSMGVKPVGANLTWWGGSAYLRKIEATVMDVGAAPSLDEIAMLKPDLILMNDNNRADYDNLKKIAPSILIPYDGKRSVYEEARIIGDLIGHARSAERLSAQFDRKAAESRKRIAAAGIASEKDTAAIIRIEENGTAFSIFGDNYGRGGWAVYRGFRFQAPNKVRQLMASGRQVEQKIPLRLLADYTAEADLLFVVNEGEGVDRVSDQEDWMRIPAVKRNRLFELRHEEISYVDPLSCEAQLELLTELLVSGSASWEHPIF</sequence>
<dbReference type="InterPro" id="IPR051313">
    <property type="entry name" value="Bact_iron-sidero_bind"/>
</dbReference>
<dbReference type="PROSITE" id="PS00041">
    <property type="entry name" value="HTH_ARAC_FAMILY_1"/>
    <property type="match status" value="1"/>
</dbReference>
<comment type="caution">
    <text evidence="10">The sequence shown here is derived from an EMBL/GenBank/DDBJ whole genome shotgun (WGS) entry which is preliminary data.</text>
</comment>
<organism evidence="10 11">
    <name type="scientific">Cohnella boryungensis</name>
    <dbReference type="NCBI Taxonomy" id="768479"/>
    <lineage>
        <taxon>Bacteria</taxon>
        <taxon>Bacillati</taxon>
        <taxon>Bacillota</taxon>
        <taxon>Bacilli</taxon>
        <taxon>Bacillales</taxon>
        <taxon>Paenibacillaceae</taxon>
        <taxon>Cohnella</taxon>
    </lineage>
</organism>
<dbReference type="Proteomes" id="UP001595755">
    <property type="component" value="Unassembled WGS sequence"/>
</dbReference>
<keyword evidence="11" id="KW-1185">Reference proteome</keyword>
<evidence type="ECO:0000313" key="10">
    <source>
        <dbReference type="EMBL" id="MFC4304502.1"/>
    </source>
</evidence>
<protein>
    <submittedName>
        <fullName evidence="10">Helix-turn-helix domain-containing protein</fullName>
    </submittedName>
</protein>